<evidence type="ECO:0000313" key="3">
    <source>
        <dbReference type="EMBL" id="RMO54718.1"/>
    </source>
</evidence>
<dbReference type="SUPFAM" id="SSF49354">
    <property type="entry name" value="PapD-like"/>
    <property type="match status" value="1"/>
</dbReference>
<dbReference type="AlphaFoldDB" id="A0A3M3WA71"/>
<feature type="domain" description="Pili assembly chaperone N-terminal" evidence="1">
    <location>
        <begin position="29"/>
        <end position="110"/>
    </location>
</feature>
<dbReference type="InterPro" id="IPR001829">
    <property type="entry name" value="Pili_assmbl_chaperone_bac"/>
</dbReference>
<dbReference type="InterPro" id="IPR016147">
    <property type="entry name" value="Pili_assmbl_chaperone_N"/>
</dbReference>
<reference evidence="4 5" key="1">
    <citation type="submission" date="2018-08" db="EMBL/GenBank/DDBJ databases">
        <title>Recombination of ecologically and evolutionarily significant loci maintains genetic cohesion in the Pseudomonas syringae species complex.</title>
        <authorList>
            <person name="Dillon M."/>
            <person name="Thakur S."/>
            <person name="Almeida R.N.D."/>
            <person name="Weir B.S."/>
            <person name="Guttman D.S."/>
        </authorList>
    </citation>
    <scope>NUCLEOTIDE SEQUENCE [LARGE SCALE GENOMIC DNA]</scope>
    <source>
        <strain evidence="3 5">ICMP 4316</strain>
        <strain evidence="2 4">ICMP 8636</strain>
    </source>
</reference>
<protein>
    <submittedName>
        <fullName evidence="3">Pili assembly chaperone</fullName>
    </submittedName>
</protein>
<proteinExistence type="predicted"/>
<dbReference type="GO" id="GO:0071555">
    <property type="term" value="P:cell wall organization"/>
    <property type="evidence" value="ECO:0007669"/>
    <property type="project" value="InterPro"/>
</dbReference>
<dbReference type="InterPro" id="IPR050643">
    <property type="entry name" value="Periplasmic_pilus_chap"/>
</dbReference>
<dbReference type="InterPro" id="IPR008962">
    <property type="entry name" value="PapD-like_sf"/>
</dbReference>
<evidence type="ECO:0000313" key="5">
    <source>
        <dbReference type="Proteomes" id="UP000275613"/>
    </source>
</evidence>
<evidence type="ECO:0000259" key="1">
    <source>
        <dbReference type="Pfam" id="PF00345"/>
    </source>
</evidence>
<dbReference type="Proteomes" id="UP000275613">
    <property type="component" value="Unassembled WGS sequence"/>
</dbReference>
<comment type="caution">
    <text evidence="3">The sequence shown here is derived from an EMBL/GenBank/DDBJ whole genome shotgun (WGS) entry which is preliminary data.</text>
</comment>
<dbReference type="PANTHER" id="PTHR30251">
    <property type="entry name" value="PILUS ASSEMBLY CHAPERONE"/>
    <property type="match status" value="1"/>
</dbReference>
<dbReference type="Gene3D" id="2.60.40.10">
    <property type="entry name" value="Immunoglobulins"/>
    <property type="match status" value="1"/>
</dbReference>
<dbReference type="InterPro" id="IPR013783">
    <property type="entry name" value="Ig-like_fold"/>
</dbReference>
<dbReference type="EMBL" id="RBPV01000328">
    <property type="protein sequence ID" value="RMO54718.1"/>
    <property type="molecule type" value="Genomic_DNA"/>
</dbReference>
<organism evidence="3 5">
    <name type="scientific">Pseudomonas amygdali pv. eriobotryae</name>
    <dbReference type="NCBI Taxonomy" id="129137"/>
    <lineage>
        <taxon>Bacteria</taxon>
        <taxon>Pseudomonadati</taxon>
        <taxon>Pseudomonadota</taxon>
        <taxon>Gammaproteobacteria</taxon>
        <taxon>Pseudomonadales</taxon>
        <taxon>Pseudomonadaceae</taxon>
        <taxon>Pseudomonas</taxon>
        <taxon>Pseudomonas amygdali</taxon>
    </lineage>
</organism>
<dbReference type="GO" id="GO:0030288">
    <property type="term" value="C:outer membrane-bounded periplasmic space"/>
    <property type="evidence" value="ECO:0007669"/>
    <property type="project" value="InterPro"/>
</dbReference>
<evidence type="ECO:0000313" key="4">
    <source>
        <dbReference type="Proteomes" id="UP000272627"/>
    </source>
</evidence>
<name>A0A3M3WA71_PSEA0</name>
<evidence type="ECO:0000313" key="2">
    <source>
        <dbReference type="EMBL" id="RML96683.1"/>
    </source>
</evidence>
<dbReference type="Pfam" id="PF00345">
    <property type="entry name" value="PapD_N"/>
    <property type="match status" value="1"/>
</dbReference>
<gene>
    <name evidence="3" type="ORF">ALQ39_03197</name>
    <name evidence="2" type="ORF">ALQ86_03922</name>
</gene>
<dbReference type="EMBL" id="RBOA01000394">
    <property type="protein sequence ID" value="RML96683.1"/>
    <property type="molecule type" value="Genomic_DNA"/>
</dbReference>
<accession>A0A3M3WA71</accession>
<sequence>MPMSALADSCPAMLAVLLLMGSVGAQGAISLSGTRLVFDGQYQEASIEVRNRGDSEALFQAWLSDAQDDDDTPLVRRRTLPFVVTPPLSRLPGGGRQVLRVLYQGTGMPQGASRCCICMCLRCLDGRQALVS</sequence>
<dbReference type="PANTHER" id="PTHR30251:SF2">
    <property type="entry name" value="FIMBRIAL CHAPERONE YADV-RELATED"/>
    <property type="match status" value="1"/>
</dbReference>
<dbReference type="Proteomes" id="UP000272627">
    <property type="component" value="Unassembled WGS sequence"/>
</dbReference>
<dbReference type="PRINTS" id="PR00969">
    <property type="entry name" value="CHAPERONPILI"/>
</dbReference>